<reference evidence="3" key="2">
    <citation type="submission" date="2022-10" db="EMBL/GenBank/DDBJ databases">
        <title>The complete genomes of actinobacterial strains from the NBC collection.</title>
        <authorList>
            <person name="Joergensen T.S."/>
            <person name="Alvarez Arevalo M."/>
            <person name="Sterndorff E.B."/>
            <person name="Faurdal D."/>
            <person name="Vuksanovic O."/>
            <person name="Mourched A.-S."/>
            <person name="Charusanti P."/>
            <person name="Shaw S."/>
            <person name="Blin K."/>
            <person name="Weber T."/>
        </authorList>
    </citation>
    <scope>NUCLEOTIDE SEQUENCE</scope>
    <source>
        <strain evidence="3">NBC_00256</strain>
    </source>
</reference>
<dbReference type="Pfam" id="PF02515">
    <property type="entry name" value="CoA_transf_3"/>
    <property type="match status" value="1"/>
</dbReference>
<evidence type="ECO:0000256" key="1">
    <source>
        <dbReference type="SAM" id="MobiDB-lite"/>
    </source>
</evidence>
<evidence type="ECO:0000313" key="3">
    <source>
        <dbReference type="EMBL" id="WUP48262.1"/>
    </source>
</evidence>
<dbReference type="PANTHER" id="PTHR48228:SF5">
    <property type="entry name" value="ALPHA-METHYLACYL-COA RACEMASE"/>
    <property type="match status" value="1"/>
</dbReference>
<dbReference type="InterPro" id="IPR003673">
    <property type="entry name" value="CoA-Trfase_fam_III"/>
</dbReference>
<dbReference type="SUPFAM" id="SSF89796">
    <property type="entry name" value="CoA-transferase family III (CaiB/BaiF)"/>
    <property type="match status" value="1"/>
</dbReference>
<dbReference type="Proteomes" id="UP001432190">
    <property type="component" value="Chromosome"/>
</dbReference>
<dbReference type="OrthoDB" id="9797653at2"/>
<dbReference type="Gene3D" id="3.30.1540.10">
    <property type="entry name" value="formyl-coa transferase, domain 3"/>
    <property type="match status" value="1"/>
</dbReference>
<dbReference type="AlphaFoldDB" id="A0A420F422"/>
<gene>
    <name evidence="2" type="ORF">D7I43_08150</name>
    <name evidence="3" type="ORF">OG994_21985</name>
</gene>
<evidence type="ECO:0000313" key="4">
    <source>
        <dbReference type="Proteomes" id="UP000285744"/>
    </source>
</evidence>
<organism evidence="2 4">
    <name type="scientific">Micromonospora globbae</name>
    <dbReference type="NCBI Taxonomy" id="1894969"/>
    <lineage>
        <taxon>Bacteria</taxon>
        <taxon>Bacillati</taxon>
        <taxon>Actinomycetota</taxon>
        <taxon>Actinomycetes</taxon>
        <taxon>Micromonosporales</taxon>
        <taxon>Micromonosporaceae</taxon>
        <taxon>Micromonospora</taxon>
    </lineage>
</organism>
<accession>A0A420F422</accession>
<feature type="region of interest" description="Disordered" evidence="1">
    <location>
        <begin position="343"/>
        <end position="383"/>
    </location>
</feature>
<name>A0A420F422_9ACTN</name>
<reference evidence="2 4" key="1">
    <citation type="journal article" date="2018" name="Int. J. Syst. Evol. Microbiol.">
        <title>Micromonospora globbae sp. nov., an endophytic actinomycete isolated from roots of Globba winitii C. H. Wright.</title>
        <authorList>
            <person name="Kuncharoen N."/>
            <person name="Pittayakhajonwut P."/>
            <person name="Tanasupawat S."/>
        </authorList>
    </citation>
    <scope>NUCLEOTIDE SEQUENCE [LARGE SCALE GENOMIC DNA]</scope>
    <source>
        <strain evidence="2 4">WPS1-2</strain>
    </source>
</reference>
<keyword evidence="5" id="KW-1185">Reference proteome</keyword>
<dbReference type="EMBL" id="RAQQ01000005">
    <property type="protein sequence ID" value="RKF27665.1"/>
    <property type="molecule type" value="Genomic_DNA"/>
</dbReference>
<keyword evidence="2" id="KW-0808">Transferase</keyword>
<dbReference type="InterPro" id="IPR050509">
    <property type="entry name" value="CoA-transferase_III"/>
</dbReference>
<dbReference type="PANTHER" id="PTHR48228">
    <property type="entry name" value="SUCCINYL-COA--D-CITRAMALATE COA-TRANSFERASE"/>
    <property type="match status" value="1"/>
</dbReference>
<sequence length="383" mass="40220">MPSEAGTSRPRSGGPLAGVRVVELASLAPAPFGCMVLADLGADVLRVDRPGGPAAGRLAAPAGGPLQRGRRVTQLDLKSPEGVADLLRLVERADVLVEAYRPGVAERLGLGPEVCRARNPRLVYARMTGWGQDGPLAARAGHDIDYIAVAGALEPLGRAGERPHAPLNLLGDFAGGGMLLAVGVLAALLERERSGVGQVVDAAMVDGSALLTAFLHGMMGSGLWPAPRGRNLLDGGAPFYDTYRTADGGFMAVGALEPAFYTALLTGLGLADDPDLPPQYDPAGWDELRRRFAERFGSRTRDEWTAVFADLDACVAPVLAPTEAHRHPHNAARGTFVEVGGQIQPAPAPRFDRTPAPPPRPAPDPDRDVLPVSSVLESWPARP</sequence>
<dbReference type="EMBL" id="CP108084">
    <property type="protein sequence ID" value="WUP48262.1"/>
    <property type="molecule type" value="Genomic_DNA"/>
</dbReference>
<dbReference type="RefSeq" id="WP_120327808.1">
    <property type="nucleotide sequence ID" value="NZ_CP108084.1"/>
</dbReference>
<dbReference type="Gene3D" id="3.30.60.110">
    <property type="match status" value="1"/>
</dbReference>
<dbReference type="Gene3D" id="3.40.50.10540">
    <property type="entry name" value="Crotonobetainyl-coa:carnitine coa-transferase, domain 1"/>
    <property type="match status" value="1"/>
</dbReference>
<proteinExistence type="predicted"/>
<dbReference type="InterPro" id="IPR023606">
    <property type="entry name" value="CoA-Trfase_III_dom_1_sf"/>
</dbReference>
<evidence type="ECO:0000313" key="5">
    <source>
        <dbReference type="Proteomes" id="UP001432190"/>
    </source>
</evidence>
<dbReference type="InterPro" id="IPR044855">
    <property type="entry name" value="CoA-Trfase_III_dom3_sf"/>
</dbReference>
<dbReference type="Proteomes" id="UP000285744">
    <property type="component" value="Unassembled WGS sequence"/>
</dbReference>
<dbReference type="GO" id="GO:0016740">
    <property type="term" value="F:transferase activity"/>
    <property type="evidence" value="ECO:0007669"/>
    <property type="project" value="UniProtKB-KW"/>
</dbReference>
<protein>
    <submittedName>
        <fullName evidence="2">CoA transferase</fullName>
    </submittedName>
</protein>
<evidence type="ECO:0000313" key="2">
    <source>
        <dbReference type="EMBL" id="RKF27665.1"/>
    </source>
</evidence>